<dbReference type="AlphaFoldDB" id="A0A1M5FG20"/>
<proteinExistence type="predicted"/>
<accession>A0A1M5FG20</accession>
<dbReference type="RefSeq" id="WP_073484606.1">
    <property type="nucleotide sequence ID" value="NZ_FQVN01000005.1"/>
</dbReference>
<protein>
    <submittedName>
        <fullName evidence="1">Uncharacterized protein</fullName>
    </submittedName>
</protein>
<reference evidence="1 2" key="1">
    <citation type="submission" date="2016-11" db="EMBL/GenBank/DDBJ databases">
        <authorList>
            <person name="Jaros S."/>
            <person name="Januszkiewicz K."/>
            <person name="Wedrychowicz H."/>
        </authorList>
    </citation>
    <scope>NUCLEOTIDE SEQUENCE [LARGE SCALE GENOMIC DNA]</scope>
    <source>
        <strain evidence="1 2">DSM 44523</strain>
    </source>
</reference>
<dbReference type="OrthoDB" id="6556030at2"/>
<evidence type="ECO:0000313" key="2">
    <source>
        <dbReference type="Proteomes" id="UP000184501"/>
    </source>
</evidence>
<keyword evidence="2" id="KW-1185">Reference proteome</keyword>
<sequence>MARTTASAPPRPFAPGDVVAAFSDALGEWTAAQITDIDVDKKTAGVLELDWSGPEPTSVADLGEPRPFRPTHHNWGGELSHCNHEWVLPRSYKVLGALPLMHSERSYSYSSGWNLGLQLALQRHWDSGSREPWSDPRELRRTGAELNRDFDEQADPRVDVRRLVVTGVKSLDCDRLVQHFPGLTQLSLWGDMGLLSAPASLNKLASLKRVSLNGLFGMGGADRLLPERVPSLEALDLYNIPAEYAKATRSTWRAEIPRGTYLVISGARSPEWIAENRDNPLRDWDGRDNISGAQYRKAIAHYKSARRAIRGALDGPSTEDMTTRLFQIGKEYGEAFNRLDAATPFIETVEREELFDALHLVVREVETARGTDLGWARTSLESGVESVREW</sequence>
<evidence type="ECO:0000313" key="1">
    <source>
        <dbReference type="EMBL" id="SHF90443.1"/>
    </source>
</evidence>
<organism evidence="1 2">
    <name type="scientific">Streptoalloteichus hindustanus</name>
    <dbReference type="NCBI Taxonomy" id="2017"/>
    <lineage>
        <taxon>Bacteria</taxon>
        <taxon>Bacillati</taxon>
        <taxon>Actinomycetota</taxon>
        <taxon>Actinomycetes</taxon>
        <taxon>Pseudonocardiales</taxon>
        <taxon>Pseudonocardiaceae</taxon>
        <taxon>Streptoalloteichus</taxon>
    </lineage>
</organism>
<dbReference type="Proteomes" id="UP000184501">
    <property type="component" value="Unassembled WGS sequence"/>
</dbReference>
<dbReference type="EMBL" id="FQVN01000005">
    <property type="protein sequence ID" value="SHF90443.1"/>
    <property type="molecule type" value="Genomic_DNA"/>
</dbReference>
<gene>
    <name evidence="1" type="ORF">SAMN05444320_105424</name>
</gene>
<name>A0A1M5FG20_STRHI</name>